<name>A0A3N2Q8C1_SODAK</name>
<protein>
    <recommendedName>
        <fullName evidence="4">Sister chromatid cohesion protein DCC1</fullName>
    </recommendedName>
</protein>
<feature type="compositionally biased region" description="Low complexity" evidence="1">
    <location>
        <begin position="75"/>
        <end position="86"/>
    </location>
</feature>
<dbReference type="Pfam" id="PF09724">
    <property type="entry name" value="Dcc1"/>
    <property type="match status" value="1"/>
</dbReference>
<dbReference type="OrthoDB" id="5199543at2759"/>
<accession>A0A3N2Q8C1</accession>
<dbReference type="Proteomes" id="UP000272025">
    <property type="component" value="Unassembled WGS sequence"/>
</dbReference>
<evidence type="ECO:0000313" key="2">
    <source>
        <dbReference type="EMBL" id="ROT42908.1"/>
    </source>
</evidence>
<reference evidence="2 3" key="1">
    <citation type="journal article" date="2018" name="Mol. Ecol.">
        <title>The obligate alkalophilic soda-lake fungus Sodiomyces alkalinus has shifted to a protein diet.</title>
        <authorList>
            <person name="Grum-Grzhimaylo A.A."/>
            <person name="Falkoski D.L."/>
            <person name="van den Heuvel J."/>
            <person name="Valero-Jimenez C.A."/>
            <person name="Min B."/>
            <person name="Choi I.G."/>
            <person name="Lipzen A."/>
            <person name="Daum C.G."/>
            <person name="Aanen D.K."/>
            <person name="Tsang A."/>
            <person name="Henrissat B."/>
            <person name="Bilanenko E.N."/>
            <person name="de Vries R.P."/>
            <person name="van Kan J.A.L."/>
            <person name="Grigoriev I.V."/>
            <person name="Debets A.J.M."/>
        </authorList>
    </citation>
    <scope>NUCLEOTIDE SEQUENCE [LARGE SCALE GENOMIC DNA]</scope>
    <source>
        <strain evidence="2 3">F11</strain>
    </source>
</reference>
<gene>
    <name evidence="2" type="ORF">SODALDRAFT_319481</name>
</gene>
<sequence length="134" mass="14778">MSSQDNAGIRLDFAPDGRNYRLFELPPELESLLQSPTAPVLYLKQPENESSAVLTNVQGKTYTLQQKNTSNSLLLLTPSSTTSHPSQPGESTQTTHHGLTAVAALHETIELVTQAPTAEQKARGKWHERFGRNR</sequence>
<evidence type="ECO:0008006" key="4">
    <source>
        <dbReference type="Google" id="ProtNLM"/>
    </source>
</evidence>
<evidence type="ECO:0000313" key="3">
    <source>
        <dbReference type="Proteomes" id="UP000272025"/>
    </source>
</evidence>
<proteinExistence type="predicted"/>
<dbReference type="GeneID" id="39577932"/>
<feature type="compositionally biased region" description="Polar residues" evidence="1">
    <location>
        <begin position="88"/>
        <end position="97"/>
    </location>
</feature>
<dbReference type="InterPro" id="IPR019128">
    <property type="entry name" value="Dcc1"/>
</dbReference>
<evidence type="ECO:0000256" key="1">
    <source>
        <dbReference type="SAM" id="MobiDB-lite"/>
    </source>
</evidence>
<organism evidence="2 3">
    <name type="scientific">Sodiomyces alkalinus (strain CBS 110278 / VKM F-3762 / F11)</name>
    <name type="common">Alkaliphilic filamentous fungus</name>
    <dbReference type="NCBI Taxonomy" id="1314773"/>
    <lineage>
        <taxon>Eukaryota</taxon>
        <taxon>Fungi</taxon>
        <taxon>Dikarya</taxon>
        <taxon>Ascomycota</taxon>
        <taxon>Pezizomycotina</taxon>
        <taxon>Sordariomycetes</taxon>
        <taxon>Hypocreomycetidae</taxon>
        <taxon>Glomerellales</taxon>
        <taxon>Plectosphaerellaceae</taxon>
        <taxon>Sodiomyces</taxon>
    </lineage>
</organism>
<dbReference type="AlphaFoldDB" id="A0A3N2Q8C1"/>
<feature type="region of interest" description="Disordered" evidence="1">
    <location>
        <begin position="75"/>
        <end position="98"/>
    </location>
</feature>
<dbReference type="STRING" id="1314773.A0A3N2Q8C1"/>
<dbReference type="GO" id="GO:0007064">
    <property type="term" value="P:mitotic sister chromatid cohesion"/>
    <property type="evidence" value="ECO:0007669"/>
    <property type="project" value="InterPro"/>
</dbReference>
<dbReference type="RefSeq" id="XP_028470714.1">
    <property type="nucleotide sequence ID" value="XM_028609454.1"/>
</dbReference>
<feature type="compositionally biased region" description="Basic and acidic residues" evidence="1">
    <location>
        <begin position="120"/>
        <end position="134"/>
    </location>
</feature>
<feature type="region of interest" description="Disordered" evidence="1">
    <location>
        <begin position="115"/>
        <end position="134"/>
    </location>
</feature>
<keyword evidence="3" id="KW-1185">Reference proteome</keyword>
<dbReference type="EMBL" id="ML119051">
    <property type="protein sequence ID" value="ROT42908.1"/>
    <property type="molecule type" value="Genomic_DNA"/>
</dbReference>
<dbReference type="GO" id="GO:0031390">
    <property type="term" value="C:Ctf18 RFC-like complex"/>
    <property type="evidence" value="ECO:0007669"/>
    <property type="project" value="InterPro"/>
</dbReference>